<name>A0ABU8XJB8_9BURK</name>
<feature type="compositionally biased region" description="Low complexity" evidence="1">
    <location>
        <begin position="142"/>
        <end position="159"/>
    </location>
</feature>
<dbReference type="RefSeq" id="WP_340339997.1">
    <property type="nucleotide sequence ID" value="NZ_JBBKZS010000046.1"/>
</dbReference>
<sequence length="301" mass="29990">MPKTHAQLLREIAVLQAAADKQRKIEAQGAVAKINDMIAKFGITAADLKFASGAPESAPTQRAAAATRNVQKVDSAKPVAVAAKRAARYSDGQGNEWGGRGPRPAWLRAALAAGQTLESLLSGAAPTSEAPASAVAGEMPQAAPSAKAAASSKADTPKPAARKARAKKATAGLDAIAAPPAVAVETEAKAPARKAVARKVAAKKVAARKSLAEKVGASTQDAGAKPAKPVVKAAAKKAVKTVAKKAASKKAASKKTATPKVAASKKSLPARKSAIGATTAAAVLPESATVVPPAAEVPAAT</sequence>
<evidence type="ECO:0000313" key="4">
    <source>
        <dbReference type="Proteomes" id="UP001367030"/>
    </source>
</evidence>
<protein>
    <submittedName>
        <fullName evidence="3">H-NS histone family protein</fullName>
    </submittedName>
</protein>
<proteinExistence type="predicted"/>
<feature type="compositionally biased region" description="Low complexity" evidence="1">
    <location>
        <begin position="254"/>
        <end position="266"/>
    </location>
</feature>
<feature type="region of interest" description="Disordered" evidence="1">
    <location>
        <begin position="246"/>
        <end position="269"/>
    </location>
</feature>
<dbReference type="Gene3D" id="4.10.430.10">
    <property type="entry name" value="Histone-like protein H-NS, C-terminal domain"/>
    <property type="match status" value="1"/>
</dbReference>
<dbReference type="InterPro" id="IPR037150">
    <property type="entry name" value="H-NS_C_dom_sf"/>
</dbReference>
<evidence type="ECO:0000256" key="1">
    <source>
        <dbReference type="SAM" id="MobiDB-lite"/>
    </source>
</evidence>
<dbReference type="Proteomes" id="UP001367030">
    <property type="component" value="Unassembled WGS sequence"/>
</dbReference>
<keyword evidence="4" id="KW-1185">Reference proteome</keyword>
<gene>
    <name evidence="3" type="ORF">WKW79_35830</name>
</gene>
<comment type="caution">
    <text evidence="3">The sequence shown here is derived from an EMBL/GenBank/DDBJ whole genome shotgun (WGS) entry which is preliminary data.</text>
</comment>
<reference evidence="3 4" key="1">
    <citation type="submission" date="2024-03" db="EMBL/GenBank/DDBJ databases">
        <title>Novel species of the genus Variovorax.</title>
        <authorList>
            <person name="Liu Q."/>
            <person name="Xin Y.-H."/>
        </authorList>
    </citation>
    <scope>NUCLEOTIDE SEQUENCE [LARGE SCALE GENOMIC DNA]</scope>
    <source>
        <strain evidence="3 4">KACC 18901</strain>
    </source>
</reference>
<feature type="domain" description="DNA-binding protein H-NS-like C-terminal" evidence="2">
    <location>
        <begin position="87"/>
        <end position="121"/>
    </location>
</feature>
<organism evidence="3 4">
    <name type="scientific">Variovorax robiniae</name>
    <dbReference type="NCBI Taxonomy" id="1836199"/>
    <lineage>
        <taxon>Bacteria</taxon>
        <taxon>Pseudomonadati</taxon>
        <taxon>Pseudomonadota</taxon>
        <taxon>Betaproteobacteria</taxon>
        <taxon>Burkholderiales</taxon>
        <taxon>Comamonadaceae</taxon>
        <taxon>Variovorax</taxon>
    </lineage>
</organism>
<dbReference type="InterPro" id="IPR027444">
    <property type="entry name" value="H-NS_C_dom"/>
</dbReference>
<dbReference type="EMBL" id="JBBKZS010000046">
    <property type="protein sequence ID" value="MEJ8859965.1"/>
    <property type="molecule type" value="Genomic_DNA"/>
</dbReference>
<accession>A0ABU8XJB8</accession>
<evidence type="ECO:0000259" key="2">
    <source>
        <dbReference type="Pfam" id="PF00816"/>
    </source>
</evidence>
<evidence type="ECO:0000313" key="3">
    <source>
        <dbReference type="EMBL" id="MEJ8859965.1"/>
    </source>
</evidence>
<feature type="region of interest" description="Disordered" evidence="1">
    <location>
        <begin position="131"/>
        <end position="165"/>
    </location>
</feature>
<dbReference type="Pfam" id="PF00816">
    <property type="entry name" value="Histone_HNS"/>
    <property type="match status" value="1"/>
</dbReference>
<dbReference type="SUPFAM" id="SSF81273">
    <property type="entry name" value="H-NS histone-like proteins"/>
    <property type="match status" value="1"/>
</dbReference>